<evidence type="ECO:0000256" key="3">
    <source>
        <dbReference type="ARBA" id="ARBA00022692"/>
    </source>
</evidence>
<dbReference type="eggNOG" id="COG1132">
    <property type="taxonomic scope" value="Bacteria"/>
</dbReference>
<dbReference type="AlphaFoldDB" id="A0A0A7FX72"/>
<protein>
    <submittedName>
        <fullName evidence="11">ABC transporter family protein</fullName>
    </submittedName>
</protein>
<dbReference type="EMBL" id="CP006905">
    <property type="protein sequence ID" value="AIY84202.1"/>
    <property type="molecule type" value="Genomic_DNA"/>
</dbReference>
<dbReference type="PROSITE" id="PS50929">
    <property type="entry name" value="ABC_TM1F"/>
    <property type="match status" value="1"/>
</dbReference>
<evidence type="ECO:0000256" key="4">
    <source>
        <dbReference type="ARBA" id="ARBA00022741"/>
    </source>
</evidence>
<proteinExistence type="predicted"/>
<dbReference type="SUPFAM" id="SSF90123">
    <property type="entry name" value="ABC transporter transmembrane region"/>
    <property type="match status" value="1"/>
</dbReference>
<dbReference type="InterPro" id="IPR003593">
    <property type="entry name" value="AAA+_ATPase"/>
</dbReference>
<keyword evidence="6 8" id="KW-1133">Transmembrane helix</keyword>
<dbReference type="PANTHER" id="PTHR43394">
    <property type="entry name" value="ATP-DEPENDENT PERMEASE MDL1, MITOCHONDRIAL"/>
    <property type="match status" value="1"/>
</dbReference>
<dbReference type="OrthoDB" id="9762778at2"/>
<dbReference type="CDD" id="cd18542">
    <property type="entry name" value="ABC_6TM_YknU_like"/>
    <property type="match status" value="1"/>
</dbReference>
<dbReference type="InterPro" id="IPR017871">
    <property type="entry name" value="ABC_transporter-like_CS"/>
</dbReference>
<dbReference type="Gene3D" id="3.40.50.300">
    <property type="entry name" value="P-loop containing nucleotide triphosphate hydrolases"/>
    <property type="match status" value="1"/>
</dbReference>
<dbReference type="STRING" id="1561.NPD11_2305"/>
<dbReference type="GO" id="GO:0015421">
    <property type="term" value="F:ABC-type oligopeptide transporter activity"/>
    <property type="evidence" value="ECO:0007669"/>
    <property type="project" value="TreeGrafter"/>
</dbReference>
<dbReference type="RefSeq" id="WP_039311642.1">
    <property type="nucleotide sequence ID" value="NZ_CP006905.1"/>
</dbReference>
<dbReference type="PANTHER" id="PTHR43394:SF1">
    <property type="entry name" value="ATP-BINDING CASSETTE SUB-FAMILY B MEMBER 10, MITOCHONDRIAL"/>
    <property type="match status" value="1"/>
</dbReference>
<evidence type="ECO:0000259" key="10">
    <source>
        <dbReference type="PROSITE" id="PS50929"/>
    </source>
</evidence>
<sequence length="580" mass="66025">MSSLKWIFGYLKKYKIKYGIALLFVLFTSLINMVNPFLSGIIVDKVIGGGEVNLLIPILLLMIFIVVFKGFICYAYQMIFEKISQDILLKIREDLYTKLLNLDFKFYNKCKTGDIMARMTGDTDAIRHFIAWVVYNILSSISIFLFAIISMSYVSFKLTIFMLLVCPIIAYLTYKMSQDISPTFHKVREAYSTLNSVVQENISGNRVVRAFCRENFEIEKFTKENLNYKERNLDTIRVTQKYIPKLEFFSNSLNVVMILAGGLLVINKSITIGDLIIFNNLLWALNNPMRMCGYLINDTQRFIASSAKIRELLKTESDIKNKEEVKNVENIKGNIVFDNVSFKLDGKYILKNISFEIKSGETVGIVGHTGAGKSTIINLLSRFYDPTEGNIYLDGINIKEFDLDTLRGAIGTAMQDIFLFSDTVKDNISYGVPEASIDEIKETAKVSQAHSFIKKLEDGYDTVVGERGIGLSGGQKQRISLARAIIKKSPVFILDDVTSAVDMETEKKIQKELKNIDEKRTTFIIAHRISSVRQADLILVLNNGEIIERGTHDELIKDDGYYKKIFKTQYGDLERDKEVV</sequence>
<dbReference type="InterPro" id="IPR027417">
    <property type="entry name" value="P-loop_NTPase"/>
</dbReference>
<feature type="transmembrane region" description="Helical" evidence="8">
    <location>
        <begin position="129"/>
        <end position="149"/>
    </location>
</feature>
<dbReference type="PROSITE" id="PS50893">
    <property type="entry name" value="ABC_TRANSPORTER_2"/>
    <property type="match status" value="1"/>
</dbReference>
<evidence type="ECO:0000313" key="12">
    <source>
        <dbReference type="Proteomes" id="UP000030635"/>
    </source>
</evidence>
<dbReference type="Gene3D" id="1.20.1560.10">
    <property type="entry name" value="ABC transporter type 1, transmembrane domain"/>
    <property type="match status" value="1"/>
</dbReference>
<evidence type="ECO:0000256" key="6">
    <source>
        <dbReference type="ARBA" id="ARBA00022989"/>
    </source>
</evidence>
<dbReference type="GO" id="GO:0016887">
    <property type="term" value="F:ATP hydrolysis activity"/>
    <property type="evidence" value="ECO:0007669"/>
    <property type="project" value="InterPro"/>
</dbReference>
<keyword evidence="7 8" id="KW-0472">Membrane</keyword>
<gene>
    <name evidence="11" type="ORF">U729_685</name>
</gene>
<dbReference type="Proteomes" id="UP000030635">
    <property type="component" value="Chromosome"/>
</dbReference>
<feature type="domain" description="ABC transporter" evidence="9">
    <location>
        <begin position="335"/>
        <end position="568"/>
    </location>
</feature>
<evidence type="ECO:0000259" key="9">
    <source>
        <dbReference type="PROSITE" id="PS50893"/>
    </source>
</evidence>
<name>A0A0A7FX72_9CLOT</name>
<keyword evidence="4" id="KW-0547">Nucleotide-binding</keyword>
<dbReference type="GO" id="GO:0005886">
    <property type="term" value="C:plasma membrane"/>
    <property type="evidence" value="ECO:0007669"/>
    <property type="project" value="UniProtKB-SubCell"/>
</dbReference>
<dbReference type="InterPro" id="IPR003439">
    <property type="entry name" value="ABC_transporter-like_ATP-bd"/>
</dbReference>
<reference evidence="11 12" key="1">
    <citation type="journal article" date="2015" name="Infect. Genet. Evol.">
        <title>Genomic sequences of six botulinum neurotoxin-producing strains representing three clostridial species illustrate the mobility and diversity of botulinum neurotoxin genes.</title>
        <authorList>
            <person name="Smith T.J."/>
            <person name="Hill K.K."/>
            <person name="Xie G."/>
            <person name="Foley B.T."/>
            <person name="Williamson C.H."/>
            <person name="Foster J.T."/>
            <person name="Johnson S.L."/>
            <person name="Chertkov O."/>
            <person name="Teshima H."/>
            <person name="Gibbons H.S."/>
            <person name="Johnsky L.A."/>
            <person name="Karavis M.A."/>
            <person name="Smith L.A."/>
        </authorList>
    </citation>
    <scope>NUCLEOTIDE SEQUENCE [LARGE SCALE GENOMIC DNA]</scope>
    <source>
        <strain evidence="11">Sullivan</strain>
    </source>
</reference>
<organism evidence="11 12">
    <name type="scientific">Clostridium baratii str. Sullivan</name>
    <dbReference type="NCBI Taxonomy" id="1415775"/>
    <lineage>
        <taxon>Bacteria</taxon>
        <taxon>Bacillati</taxon>
        <taxon>Bacillota</taxon>
        <taxon>Clostridia</taxon>
        <taxon>Eubacteriales</taxon>
        <taxon>Clostridiaceae</taxon>
        <taxon>Clostridium</taxon>
    </lineage>
</organism>
<evidence type="ECO:0000256" key="8">
    <source>
        <dbReference type="SAM" id="Phobius"/>
    </source>
</evidence>
<keyword evidence="12" id="KW-1185">Reference proteome</keyword>
<dbReference type="InterPro" id="IPR039421">
    <property type="entry name" value="Type_1_exporter"/>
</dbReference>
<keyword evidence="5" id="KW-0067">ATP-binding</keyword>
<feature type="transmembrane region" description="Helical" evidence="8">
    <location>
        <begin position="155"/>
        <end position="174"/>
    </location>
</feature>
<keyword evidence="3 8" id="KW-0812">Transmembrane</keyword>
<dbReference type="HOGENOM" id="CLU_000604_84_3_9"/>
<feature type="transmembrane region" description="Helical" evidence="8">
    <location>
        <begin position="20"/>
        <end position="42"/>
    </location>
</feature>
<dbReference type="SUPFAM" id="SSF52540">
    <property type="entry name" value="P-loop containing nucleoside triphosphate hydrolases"/>
    <property type="match status" value="1"/>
</dbReference>
<dbReference type="KEGG" id="cbv:U729_685"/>
<evidence type="ECO:0000256" key="1">
    <source>
        <dbReference type="ARBA" id="ARBA00004651"/>
    </source>
</evidence>
<feature type="transmembrane region" description="Helical" evidence="8">
    <location>
        <begin position="246"/>
        <end position="266"/>
    </location>
</feature>
<comment type="subcellular location">
    <subcellularLocation>
        <location evidence="1">Cell membrane</location>
        <topology evidence="1">Multi-pass membrane protein</topology>
    </subcellularLocation>
</comment>
<accession>A0A0A7FX72</accession>
<dbReference type="Pfam" id="PF00005">
    <property type="entry name" value="ABC_tran"/>
    <property type="match status" value="1"/>
</dbReference>
<dbReference type="FunFam" id="3.40.50.300:FF:000287">
    <property type="entry name" value="Multidrug ABC transporter ATP-binding protein"/>
    <property type="match status" value="1"/>
</dbReference>
<evidence type="ECO:0000256" key="2">
    <source>
        <dbReference type="ARBA" id="ARBA00022448"/>
    </source>
</evidence>
<dbReference type="SMART" id="SM00382">
    <property type="entry name" value="AAA"/>
    <property type="match status" value="1"/>
</dbReference>
<dbReference type="InterPro" id="IPR036640">
    <property type="entry name" value="ABC1_TM_sf"/>
</dbReference>
<dbReference type="PROSITE" id="PS00211">
    <property type="entry name" value="ABC_TRANSPORTER_1"/>
    <property type="match status" value="1"/>
</dbReference>
<evidence type="ECO:0000256" key="5">
    <source>
        <dbReference type="ARBA" id="ARBA00022840"/>
    </source>
</evidence>
<keyword evidence="2" id="KW-0813">Transport</keyword>
<dbReference type="GO" id="GO:0005524">
    <property type="term" value="F:ATP binding"/>
    <property type="evidence" value="ECO:0007669"/>
    <property type="project" value="UniProtKB-KW"/>
</dbReference>
<dbReference type="InterPro" id="IPR011527">
    <property type="entry name" value="ABC1_TM_dom"/>
</dbReference>
<feature type="domain" description="ABC transmembrane type-1" evidence="10">
    <location>
        <begin position="20"/>
        <end position="301"/>
    </location>
</feature>
<evidence type="ECO:0000256" key="7">
    <source>
        <dbReference type="ARBA" id="ARBA00023136"/>
    </source>
</evidence>
<evidence type="ECO:0000313" key="11">
    <source>
        <dbReference type="EMBL" id="AIY84202.1"/>
    </source>
</evidence>
<dbReference type="Pfam" id="PF00664">
    <property type="entry name" value="ABC_membrane"/>
    <property type="match status" value="1"/>
</dbReference>
<feature type="transmembrane region" description="Helical" evidence="8">
    <location>
        <begin position="54"/>
        <end position="76"/>
    </location>
</feature>